<dbReference type="InterPro" id="IPR049798">
    <property type="entry name" value="LWR_salt"/>
</dbReference>
<evidence type="ECO:0008006" key="3">
    <source>
        <dbReference type="Google" id="ProtNLM"/>
    </source>
</evidence>
<organism evidence="1 2">
    <name type="scientific">Natronoarchaeum philippinense</name>
    <dbReference type="NCBI Taxonomy" id="558529"/>
    <lineage>
        <taxon>Archaea</taxon>
        <taxon>Methanobacteriati</taxon>
        <taxon>Methanobacteriota</taxon>
        <taxon>Stenosarchaea group</taxon>
        <taxon>Halobacteria</taxon>
        <taxon>Halobacteriales</taxon>
        <taxon>Natronoarchaeaceae</taxon>
    </lineage>
</organism>
<dbReference type="Pfam" id="PF26423">
    <property type="entry name" value="LWR_salt"/>
    <property type="match status" value="1"/>
</dbReference>
<evidence type="ECO:0000313" key="2">
    <source>
        <dbReference type="Proteomes" id="UP000219453"/>
    </source>
</evidence>
<gene>
    <name evidence="1" type="ORF">SAMN06269185_1003</name>
</gene>
<dbReference type="AlphaFoldDB" id="A0A285N959"/>
<accession>A0A285N959</accession>
<proteinExistence type="predicted"/>
<keyword evidence="2" id="KW-1185">Reference proteome</keyword>
<dbReference type="OrthoDB" id="202660at2157"/>
<dbReference type="NCBIfam" id="NF033910">
    <property type="entry name" value="LWR_salt"/>
    <property type="match status" value="1"/>
</dbReference>
<dbReference type="EMBL" id="OBEJ01000001">
    <property type="protein sequence ID" value="SNZ05995.1"/>
    <property type="molecule type" value="Genomic_DNA"/>
</dbReference>
<protein>
    <recommendedName>
        <fullName evidence="3">LWR-salt protein</fullName>
    </recommendedName>
</protein>
<dbReference type="RefSeq" id="WP_097007963.1">
    <property type="nucleotide sequence ID" value="NZ_OBEJ01000001.1"/>
</dbReference>
<dbReference type="Proteomes" id="UP000219453">
    <property type="component" value="Unassembled WGS sequence"/>
</dbReference>
<sequence length="122" mass="13839">MTASYVFSVRFRLSPDAAVSVEPETFETTLYRPADPPGEDGWLFFRDNLWRGEVNDQRHARRLAEDALGVDVEAVEFRRFETDREHYDALKAAIADDLATFNADSVSEVLNKYFGSSVEVVS</sequence>
<reference evidence="1 2" key="1">
    <citation type="submission" date="2017-09" db="EMBL/GenBank/DDBJ databases">
        <authorList>
            <person name="Ehlers B."/>
            <person name="Leendertz F.H."/>
        </authorList>
    </citation>
    <scope>NUCLEOTIDE SEQUENCE [LARGE SCALE GENOMIC DNA]</scope>
    <source>
        <strain evidence="1 2">DSM 27208</strain>
    </source>
</reference>
<evidence type="ECO:0000313" key="1">
    <source>
        <dbReference type="EMBL" id="SNZ05995.1"/>
    </source>
</evidence>
<name>A0A285N959_NATPI</name>